<dbReference type="AlphaFoldDB" id="A0A843AJG1"/>
<comment type="caution">
    <text evidence="6">The sequence shown here is derived from an EMBL/GenBank/DDBJ whole genome shotgun (WGS) entry which is preliminary data.</text>
</comment>
<name>A0A843AJG1_METFO</name>
<evidence type="ECO:0000256" key="1">
    <source>
        <dbReference type="ARBA" id="ARBA00010688"/>
    </source>
</evidence>
<accession>A0A843AJG1</accession>
<comment type="similarity">
    <text evidence="1 4">Belongs to the carbohydrate kinase PfkB family.</text>
</comment>
<proteinExistence type="inferred from homology"/>
<dbReference type="SUPFAM" id="SSF53613">
    <property type="entry name" value="Ribokinase-like"/>
    <property type="match status" value="1"/>
</dbReference>
<evidence type="ECO:0000259" key="5">
    <source>
        <dbReference type="Pfam" id="PF00294"/>
    </source>
</evidence>
<evidence type="ECO:0000256" key="3">
    <source>
        <dbReference type="ARBA" id="ARBA00022777"/>
    </source>
</evidence>
<dbReference type="Pfam" id="PF00294">
    <property type="entry name" value="PfkB"/>
    <property type="match status" value="1"/>
</dbReference>
<dbReference type="GO" id="GO:0016301">
    <property type="term" value="F:kinase activity"/>
    <property type="evidence" value="ECO:0007669"/>
    <property type="project" value="UniProtKB-KW"/>
</dbReference>
<evidence type="ECO:0000256" key="2">
    <source>
        <dbReference type="ARBA" id="ARBA00022679"/>
    </source>
</evidence>
<dbReference type="PROSITE" id="PS00584">
    <property type="entry name" value="PFKB_KINASES_2"/>
    <property type="match status" value="1"/>
</dbReference>
<dbReference type="PANTHER" id="PTHR10584:SF166">
    <property type="entry name" value="RIBOKINASE"/>
    <property type="match status" value="1"/>
</dbReference>
<reference evidence="6" key="1">
    <citation type="submission" date="2020-10" db="EMBL/GenBank/DDBJ databases">
        <title>Dehalococcoides mccartyi of a TCE/Cr reducing biochatode.</title>
        <authorList>
            <person name="Matturro B."/>
        </authorList>
    </citation>
    <scope>NUCLEOTIDE SEQUENCE</scope>
    <source>
        <strain evidence="6">Bin2</strain>
    </source>
</reference>
<dbReference type="InterPro" id="IPR002173">
    <property type="entry name" value="Carboh/pur_kinase_PfkB_CS"/>
</dbReference>
<evidence type="ECO:0000313" key="6">
    <source>
        <dbReference type="EMBL" id="MBF4475327.1"/>
    </source>
</evidence>
<dbReference type="InterPro" id="IPR029056">
    <property type="entry name" value="Ribokinase-like"/>
</dbReference>
<sequence>MITDAVGFGALNLDRLYWVNKIAGEDEEAYITNIHESCGGSAANTIIGLARLGLTTGFLGKIASDRQGNLLLENLRNEGVDTRGVIKDPSGRSGNVQGFVDPQGQRALYVDPGVNDEITLSEINQDYLSNTRLIHLTSFVGESLHVQEEVLDTISSQVTVSMDPGMIYASKGLKPMEKLLSRTDILLLNQKELELLTPAINREKDKINALLDHGIEILVIKQGEKGCLVNEGEESHFHEAFQVDCRDSTGAGDAFNAGFLYGYLRGKGIEKSAHIGNYVASRCIMMPGAIDGLPSLSQIISSDHNELK</sequence>
<dbReference type="PANTHER" id="PTHR10584">
    <property type="entry name" value="SUGAR KINASE"/>
    <property type="match status" value="1"/>
</dbReference>
<dbReference type="InterPro" id="IPR011611">
    <property type="entry name" value="PfkB_dom"/>
</dbReference>
<dbReference type="EMBL" id="JADIIL010000028">
    <property type="protein sequence ID" value="MBF4475327.1"/>
    <property type="molecule type" value="Genomic_DNA"/>
</dbReference>
<feature type="domain" description="Carbohydrate kinase PfkB" evidence="5">
    <location>
        <begin position="6"/>
        <end position="294"/>
    </location>
</feature>
<evidence type="ECO:0000256" key="4">
    <source>
        <dbReference type="RuleBase" id="RU003704"/>
    </source>
</evidence>
<dbReference type="Proteomes" id="UP000606900">
    <property type="component" value="Unassembled WGS sequence"/>
</dbReference>
<dbReference type="Gene3D" id="3.40.1190.20">
    <property type="match status" value="1"/>
</dbReference>
<evidence type="ECO:0000313" key="7">
    <source>
        <dbReference type="Proteomes" id="UP000606900"/>
    </source>
</evidence>
<dbReference type="CDD" id="cd01942">
    <property type="entry name" value="ribokinase_group_A"/>
    <property type="match status" value="1"/>
</dbReference>
<dbReference type="PRINTS" id="PR00990">
    <property type="entry name" value="RIBOKINASE"/>
</dbReference>
<keyword evidence="3 4" id="KW-0418">Kinase</keyword>
<keyword evidence="2 4" id="KW-0808">Transferase</keyword>
<gene>
    <name evidence="6" type="ORF">ISP06_07645</name>
</gene>
<organism evidence="6 7">
    <name type="scientific">Methanobacterium formicicum</name>
    <dbReference type="NCBI Taxonomy" id="2162"/>
    <lineage>
        <taxon>Archaea</taxon>
        <taxon>Methanobacteriati</taxon>
        <taxon>Methanobacteriota</taxon>
        <taxon>Methanomada group</taxon>
        <taxon>Methanobacteria</taxon>
        <taxon>Methanobacteriales</taxon>
        <taxon>Methanobacteriaceae</taxon>
        <taxon>Methanobacterium</taxon>
    </lineage>
</organism>
<dbReference type="InterPro" id="IPR002139">
    <property type="entry name" value="Ribo/fructo_kinase"/>
</dbReference>
<dbReference type="GO" id="GO:0006796">
    <property type="term" value="P:phosphate-containing compound metabolic process"/>
    <property type="evidence" value="ECO:0007669"/>
    <property type="project" value="UniProtKB-ARBA"/>
</dbReference>
<protein>
    <submittedName>
        <fullName evidence="6">Carbohydrate kinase family protein</fullName>
    </submittedName>
</protein>